<feature type="compositionally biased region" description="Polar residues" evidence="11">
    <location>
        <begin position="1175"/>
        <end position="1187"/>
    </location>
</feature>
<accession>A0A0F7UQD7</accession>
<dbReference type="GO" id="GO:0046872">
    <property type="term" value="F:metal ion binding"/>
    <property type="evidence" value="ECO:0007669"/>
    <property type="project" value="UniProtKB-KW"/>
</dbReference>
<evidence type="ECO:0000256" key="11">
    <source>
        <dbReference type="SAM" id="MobiDB-lite"/>
    </source>
</evidence>
<dbReference type="GO" id="GO:0003677">
    <property type="term" value="F:DNA binding"/>
    <property type="evidence" value="ECO:0007669"/>
    <property type="project" value="InterPro"/>
</dbReference>
<feature type="compositionally biased region" description="Basic and acidic residues" evidence="11">
    <location>
        <begin position="1084"/>
        <end position="1100"/>
    </location>
</feature>
<feature type="compositionally biased region" description="Basic and acidic residues" evidence="11">
    <location>
        <begin position="740"/>
        <end position="766"/>
    </location>
</feature>
<feature type="compositionally biased region" description="Polar residues" evidence="11">
    <location>
        <begin position="15"/>
        <end position="35"/>
    </location>
</feature>
<proteinExistence type="inferred from homology"/>
<dbReference type="SMART" id="SM00488">
    <property type="entry name" value="DEXDc2"/>
    <property type="match status" value="1"/>
</dbReference>
<name>A0A0F7UQD7_NEOCL</name>
<keyword evidence="7" id="KW-0067">ATP-binding</keyword>
<gene>
    <name evidence="13" type="ORF">BN1204_060150</name>
</gene>
<evidence type="ECO:0000259" key="12">
    <source>
        <dbReference type="PROSITE" id="PS51193"/>
    </source>
</evidence>
<evidence type="ECO:0000256" key="6">
    <source>
        <dbReference type="ARBA" id="ARBA00022806"/>
    </source>
</evidence>
<organism evidence="13">
    <name type="scientific">Neospora caninum (strain Liverpool)</name>
    <dbReference type="NCBI Taxonomy" id="572307"/>
    <lineage>
        <taxon>Eukaryota</taxon>
        <taxon>Sar</taxon>
        <taxon>Alveolata</taxon>
        <taxon>Apicomplexa</taxon>
        <taxon>Conoidasida</taxon>
        <taxon>Coccidia</taxon>
        <taxon>Eucoccidiorida</taxon>
        <taxon>Eimeriorina</taxon>
        <taxon>Sarcocystidae</taxon>
        <taxon>Neospora</taxon>
    </lineage>
</organism>
<keyword evidence="9" id="KW-0411">Iron-sulfur</keyword>
<evidence type="ECO:0000256" key="4">
    <source>
        <dbReference type="ARBA" id="ARBA00022741"/>
    </source>
</evidence>
<reference evidence="13" key="1">
    <citation type="journal article" date="2015" name="PLoS ONE">
        <title>Comprehensive Evaluation of Toxoplasma gondii VEG and Neospora caninum LIV Genomes with Tachyzoite Stage Transcriptome and Proteome Defines Novel Transcript Features.</title>
        <authorList>
            <person name="Ramaprasad A."/>
            <person name="Mourier T."/>
            <person name="Naeem R."/>
            <person name="Malas T.B."/>
            <person name="Moussa E."/>
            <person name="Panigrahi A."/>
            <person name="Vermont S.J."/>
            <person name="Otto T.D."/>
            <person name="Wastling J."/>
            <person name="Pain A."/>
        </authorList>
    </citation>
    <scope>NUCLEOTIDE SEQUENCE</scope>
    <source>
        <strain evidence="13">Liverpool</strain>
    </source>
</reference>
<dbReference type="GO" id="GO:0034085">
    <property type="term" value="P:establishment of sister chromatid cohesion"/>
    <property type="evidence" value="ECO:0007669"/>
    <property type="project" value="TreeGrafter"/>
</dbReference>
<comment type="cofactor">
    <cofactor evidence="1">
        <name>[4Fe-4S] cluster</name>
        <dbReference type="ChEBI" id="CHEBI:49883"/>
    </cofactor>
</comment>
<feature type="compositionally biased region" description="Basic and acidic residues" evidence="11">
    <location>
        <begin position="664"/>
        <end position="687"/>
    </location>
</feature>
<feature type="region of interest" description="Disordered" evidence="11">
    <location>
        <begin position="653"/>
        <end position="687"/>
    </location>
</feature>
<keyword evidence="6 13" id="KW-0347">Helicase</keyword>
<feature type="compositionally biased region" description="Basic and acidic residues" evidence="11">
    <location>
        <begin position="216"/>
        <end position="246"/>
    </location>
</feature>
<comment type="similarity">
    <text evidence="2">Belongs to the DEAD box helicase family. DEAH subfamily. DDX11/CHL1 sub-subfamily.</text>
</comment>
<keyword evidence="3" id="KW-0479">Metal-binding</keyword>
<feature type="region of interest" description="Disordered" evidence="11">
    <location>
        <begin position="829"/>
        <end position="856"/>
    </location>
</feature>
<keyword evidence="4" id="KW-0547">Nucleotide-binding</keyword>
<feature type="compositionally biased region" description="Polar residues" evidence="11">
    <location>
        <begin position="769"/>
        <end position="778"/>
    </location>
</feature>
<dbReference type="GO" id="GO:0005524">
    <property type="term" value="F:ATP binding"/>
    <property type="evidence" value="ECO:0007669"/>
    <property type="project" value="UniProtKB-KW"/>
</dbReference>
<feature type="compositionally biased region" description="Basic and acidic residues" evidence="11">
    <location>
        <begin position="106"/>
        <end position="117"/>
    </location>
</feature>
<evidence type="ECO:0000256" key="1">
    <source>
        <dbReference type="ARBA" id="ARBA00001966"/>
    </source>
</evidence>
<evidence type="ECO:0000256" key="9">
    <source>
        <dbReference type="ARBA" id="ARBA00023014"/>
    </source>
</evidence>
<dbReference type="GO" id="GO:0051536">
    <property type="term" value="F:iron-sulfur cluster binding"/>
    <property type="evidence" value="ECO:0007669"/>
    <property type="project" value="UniProtKB-KW"/>
</dbReference>
<keyword evidence="8" id="KW-0408">Iron</keyword>
<dbReference type="Pfam" id="PF13307">
    <property type="entry name" value="Helicase_C_2"/>
    <property type="match status" value="2"/>
</dbReference>
<evidence type="ECO:0000256" key="10">
    <source>
        <dbReference type="ARBA" id="ARBA00023235"/>
    </source>
</evidence>
<dbReference type="Gene3D" id="3.40.50.300">
    <property type="entry name" value="P-loop containing nucleotide triphosphate hydrolases"/>
    <property type="match status" value="3"/>
</dbReference>
<dbReference type="GO" id="GO:0016818">
    <property type="term" value="F:hydrolase activity, acting on acid anhydrides, in phosphorus-containing anhydrides"/>
    <property type="evidence" value="ECO:0007669"/>
    <property type="project" value="InterPro"/>
</dbReference>
<dbReference type="PANTHER" id="PTHR11472:SF41">
    <property type="entry name" value="ATP-DEPENDENT DNA HELICASE DDX11-RELATED"/>
    <property type="match status" value="1"/>
</dbReference>
<dbReference type="InterPro" id="IPR014013">
    <property type="entry name" value="Helic_SF1/SF2_ATP-bd_DinG/Rad3"/>
</dbReference>
<dbReference type="Pfam" id="PF06733">
    <property type="entry name" value="DEAD_2"/>
    <property type="match status" value="1"/>
</dbReference>
<sequence length="1483" mass="161683">MANSCVPPQKAGVSWRTQTAGTRQRPSPAGNPTSATTSACFPFFEPYPVQRDFMAHVTAFLEAPGKKFTMLEMPTGTGKTLALLASTLTWLEANEEKLMAERLRAEDRREAARHGEAEADPGGAETAPRPTRKKAPLAWIRTAFEAQQRETAAAALRDEDAHHRDRMRRAETLRREMKGAEEARGDSAAATETAEGSLGPSGRRQAARALATLWRRKQERERNQGKEAGPRASRRGGEDGDSREIPSVEAEDPEEFLVDLPVSLQLEKKETGSEPPPLETARRSMSAPRARKTQVIISSRTHSQLRQYVEELRRIQLAALAASSSPSSPFSSSLSSSFSGSTDGPKARCLAHAQADARAVEGDGDDAKAPQPLQPFLARLKVAVVGGRDRLCINPAARGHDAATEKKVDNGLGVNQTGDIADACALLLDKGQCPFYTRRNHLVDLALTECMDIEDLTKVGCSSAVMACPYFAAKEAAKEADIILMPTSALLADHQRDALDVSLEGAVVVIDEAHHVPRFLAAAASSSVEASTVGRKKRRNERRGNALKDVVEGVGDYLLTYQDRLRPNSTEALLQVLRFATQLFEGLSAYPQTVAQKAVASSNSTAARTVQTPQASGPFSSSSASCSSFASSDSFSPPQGMGGLDARLRAETETAAVSQFPAETGERRAAKAREQDSKEASFGRNEERHAVFSPSQFLRQFQLGDFALHELLLVLSHPASQMCRKLRGFLMRKNSRLSTHVREQTAEAERRAKKRPDANRFFRAEAESAGQTPESLSQKTERGTKREFTARARPFHSTCLYTLRAFIEALLRAGPKDKILLRFPSLSTPLSSSLESQLGRRPAGTSEREATGGTVAESEETQKAFAFSSVQIICLDEGELSFDEIAQASGFCILMGGTMEPRLRFAPLHAALPPSSIFPAFAGSHVIAKENLLLLPLARYQQCTFDSRFSERWRQREQQEALLQVLIAGAEAMPPGHGLVVFFSSFSQLRAFSFFFHNHASPAIRAMFQRACPHIFIEHQDAGLVAMKRSTSLSPGKAAASLGPSTARPFLFPSEKETPAAVPSAGDRDGRTAGTGRLNGEQWTEAKKREREREKAKSDRNSGLWGDSGGDDGQLATWKGGVTYGRSGALFEAYKRVLMRPDPKTDSLERPSPSSTVDGTGGKTSDRPTGLPRNAHTTDTSVNESYGNTQECATQKAALFCVMNGAFSEGVNFHDSLARLLVLVGLPFPSVKDPEFQLRAAFFSSVLERTKRGGEYFAGDTLKNTRGVAEVEGTEDAGSGSAVFRASQTSAHNGVSVHPKSPADSPVRGREEKCSATVGLAPPYEATKVQSVEGETRSVKNPERKTHFLAEQDPTCRTGYGLLQCMQTVNQTIGRAIRHSQDYAAVLLVDYRYTENHIETLLSPWIKDALYASRRHTEQLPPSARDWTEEETCREGCFGVEKATDWERRELPDKRGALTTRLAAFFKRMEGKEAGKGGTRDSA</sequence>
<dbReference type="SMART" id="SM00491">
    <property type="entry name" value="HELICc2"/>
    <property type="match status" value="1"/>
</dbReference>
<dbReference type="PANTHER" id="PTHR11472">
    <property type="entry name" value="DNA REPAIR DEAD HELICASE RAD3/XP-D SUBFAMILY MEMBER"/>
    <property type="match status" value="1"/>
</dbReference>
<evidence type="ECO:0000256" key="3">
    <source>
        <dbReference type="ARBA" id="ARBA00022723"/>
    </source>
</evidence>
<feature type="compositionally biased region" description="Low complexity" evidence="11">
    <location>
        <begin position="322"/>
        <end position="339"/>
    </location>
</feature>
<protein>
    <submittedName>
        <fullName evidence="13">Helicase, putative</fullName>
    </submittedName>
</protein>
<evidence type="ECO:0000256" key="8">
    <source>
        <dbReference type="ARBA" id="ARBA00023004"/>
    </source>
</evidence>
<feature type="compositionally biased region" description="Basic and acidic residues" evidence="11">
    <location>
        <begin position="358"/>
        <end position="368"/>
    </location>
</feature>
<evidence type="ECO:0000256" key="7">
    <source>
        <dbReference type="ARBA" id="ARBA00022840"/>
    </source>
</evidence>
<dbReference type="InterPro" id="IPR006555">
    <property type="entry name" value="ATP-dep_Helicase_C"/>
</dbReference>
<dbReference type="InterPro" id="IPR010614">
    <property type="entry name" value="RAD3-like_helicase_DEAD"/>
</dbReference>
<feature type="region of interest" description="Disordered" evidence="11">
    <location>
        <begin position="150"/>
        <end position="294"/>
    </location>
</feature>
<dbReference type="GO" id="GO:0003678">
    <property type="term" value="F:DNA helicase activity"/>
    <property type="evidence" value="ECO:0007669"/>
    <property type="project" value="InterPro"/>
</dbReference>
<keyword evidence="5" id="KW-0378">Hydrolase</keyword>
<feature type="region of interest" description="Disordered" evidence="11">
    <location>
        <begin position="106"/>
        <end position="132"/>
    </location>
</feature>
<dbReference type="PROSITE" id="PS51193">
    <property type="entry name" value="HELICASE_ATP_BIND_2"/>
    <property type="match status" value="1"/>
</dbReference>
<dbReference type="SUPFAM" id="SSF52540">
    <property type="entry name" value="P-loop containing nucleoside triphosphate hydrolases"/>
    <property type="match status" value="1"/>
</dbReference>
<dbReference type="InterPro" id="IPR027417">
    <property type="entry name" value="P-loop_NTPase"/>
</dbReference>
<feature type="region of interest" description="Disordered" evidence="11">
    <location>
        <begin position="1035"/>
        <end position="1112"/>
    </location>
</feature>
<dbReference type="InterPro" id="IPR045028">
    <property type="entry name" value="DinG/Rad3-like"/>
</dbReference>
<evidence type="ECO:0000313" key="13">
    <source>
        <dbReference type="EMBL" id="CEL70332.1"/>
    </source>
</evidence>
<dbReference type="EMBL" id="LN714486">
    <property type="protein sequence ID" value="CEL70332.1"/>
    <property type="molecule type" value="Genomic_DNA"/>
</dbReference>
<evidence type="ECO:0000256" key="5">
    <source>
        <dbReference type="ARBA" id="ARBA00022801"/>
    </source>
</evidence>
<keyword evidence="10" id="KW-0413">Isomerase</keyword>
<feature type="region of interest" description="Disordered" evidence="11">
    <location>
        <begin position="738"/>
        <end position="786"/>
    </location>
</feature>
<feature type="region of interest" description="Disordered" evidence="11">
    <location>
        <begin position="1290"/>
        <end position="1309"/>
    </location>
</feature>
<feature type="region of interest" description="Disordered" evidence="11">
    <location>
        <begin position="322"/>
        <end position="371"/>
    </location>
</feature>
<feature type="domain" description="Helicase ATP-binding" evidence="12">
    <location>
        <begin position="36"/>
        <end position="577"/>
    </location>
</feature>
<feature type="compositionally biased region" description="Basic and acidic residues" evidence="11">
    <location>
        <begin position="156"/>
        <end position="185"/>
    </location>
</feature>
<dbReference type="InterPro" id="IPR006554">
    <property type="entry name" value="Helicase-like_DEXD_c2"/>
</dbReference>
<dbReference type="GO" id="GO:0006139">
    <property type="term" value="P:nucleobase-containing compound metabolic process"/>
    <property type="evidence" value="ECO:0007669"/>
    <property type="project" value="InterPro"/>
</dbReference>
<evidence type="ECO:0000256" key="2">
    <source>
        <dbReference type="ARBA" id="ARBA00008435"/>
    </source>
</evidence>
<feature type="region of interest" description="Disordered" evidence="11">
    <location>
        <begin position="1142"/>
        <end position="1187"/>
    </location>
</feature>
<dbReference type="GO" id="GO:0005634">
    <property type="term" value="C:nucleus"/>
    <property type="evidence" value="ECO:0007669"/>
    <property type="project" value="TreeGrafter"/>
</dbReference>
<feature type="region of interest" description="Disordered" evidence="11">
    <location>
        <begin position="1"/>
        <end position="35"/>
    </location>
</feature>